<keyword evidence="1" id="KW-0732">Signal</keyword>
<dbReference type="EMBL" id="JANFXK010000022">
    <property type="protein sequence ID" value="MCQ4638190.1"/>
    <property type="molecule type" value="Genomic_DNA"/>
</dbReference>
<organism evidence="2 3">
    <name type="scientific">Anaerovorax odorimutans</name>
    <dbReference type="NCBI Taxonomy" id="109327"/>
    <lineage>
        <taxon>Bacteria</taxon>
        <taxon>Bacillati</taxon>
        <taxon>Bacillota</taxon>
        <taxon>Clostridia</taxon>
        <taxon>Peptostreptococcales</taxon>
        <taxon>Anaerovoracaceae</taxon>
        <taxon>Anaerovorax</taxon>
    </lineage>
</organism>
<protein>
    <recommendedName>
        <fullName evidence="4">Lipoprotein</fullName>
    </recommendedName>
</protein>
<dbReference type="RefSeq" id="WP_256133385.1">
    <property type="nucleotide sequence ID" value="NZ_JANFXK010000022.1"/>
</dbReference>
<comment type="caution">
    <text evidence="2">The sequence shown here is derived from an EMBL/GenBank/DDBJ whole genome shotgun (WGS) entry which is preliminary data.</text>
</comment>
<name>A0ABT1RSM1_9FIRM</name>
<sequence length="250" mass="28724">MKQSKLRIAVFLLLAVSLIFSSCSQMKGEPAQESIGSINEDILASANAENLQSMAEIDAKKIALRKELGDSSLYPDFYAAVEAYRVKGKSKREAIKAVKEDKTRWAALLWYGTEHGKALTNEEINKRLENQIADMKSADNYKEMEQAYEKAGITVEDSMWAEPILYEQSFAIDELYRDLYDPYIQGELTDEESLDWEKYWRKFQEDVTADYRKTGEYEKLEKVLRACGKLYPDEAEDMDKEAAAATEWQK</sequence>
<feature type="signal peptide" evidence="1">
    <location>
        <begin position="1"/>
        <end position="27"/>
    </location>
</feature>
<dbReference type="Proteomes" id="UP001524502">
    <property type="component" value="Unassembled WGS sequence"/>
</dbReference>
<evidence type="ECO:0000313" key="3">
    <source>
        <dbReference type="Proteomes" id="UP001524502"/>
    </source>
</evidence>
<evidence type="ECO:0000313" key="2">
    <source>
        <dbReference type="EMBL" id="MCQ4638190.1"/>
    </source>
</evidence>
<dbReference type="PROSITE" id="PS51257">
    <property type="entry name" value="PROKAR_LIPOPROTEIN"/>
    <property type="match status" value="1"/>
</dbReference>
<evidence type="ECO:0000256" key="1">
    <source>
        <dbReference type="SAM" id="SignalP"/>
    </source>
</evidence>
<reference evidence="2 3" key="1">
    <citation type="submission" date="2022-06" db="EMBL/GenBank/DDBJ databases">
        <title>Isolation of gut microbiota from human fecal samples.</title>
        <authorList>
            <person name="Pamer E.G."/>
            <person name="Barat B."/>
            <person name="Waligurski E."/>
            <person name="Medina S."/>
            <person name="Paddock L."/>
            <person name="Mostad J."/>
        </authorList>
    </citation>
    <scope>NUCLEOTIDE SEQUENCE [LARGE SCALE GENOMIC DNA]</scope>
    <source>
        <strain evidence="2 3">SL.3.17</strain>
    </source>
</reference>
<accession>A0ABT1RSM1</accession>
<feature type="chain" id="PRO_5046900424" description="Lipoprotein" evidence="1">
    <location>
        <begin position="28"/>
        <end position="250"/>
    </location>
</feature>
<keyword evidence="3" id="KW-1185">Reference proteome</keyword>
<proteinExistence type="predicted"/>
<evidence type="ECO:0008006" key="4">
    <source>
        <dbReference type="Google" id="ProtNLM"/>
    </source>
</evidence>
<gene>
    <name evidence="2" type="ORF">NE619_15755</name>
</gene>